<dbReference type="Gene3D" id="3.40.309.10">
    <property type="entry name" value="Aldehyde Dehydrogenase, Chain A, domain 2"/>
    <property type="match status" value="1"/>
</dbReference>
<proteinExistence type="inferred from homology"/>
<dbReference type="GO" id="GO:0003700">
    <property type="term" value="F:DNA-binding transcription factor activity"/>
    <property type="evidence" value="ECO:0007669"/>
    <property type="project" value="InterPro"/>
</dbReference>
<dbReference type="InterPro" id="IPR016161">
    <property type="entry name" value="Ald_DH/histidinol_DH"/>
</dbReference>
<feature type="active site" evidence="6 7">
    <location>
        <position position="722"/>
    </location>
</feature>
<evidence type="ECO:0000313" key="11">
    <source>
        <dbReference type="EMBL" id="MBS4183731.1"/>
    </source>
</evidence>
<dbReference type="PROSITE" id="PS00687">
    <property type="entry name" value="ALDEHYDE_DEHYDR_GLU"/>
    <property type="match status" value="1"/>
</dbReference>
<comment type="caution">
    <text evidence="11">The sequence shown here is derived from an EMBL/GenBank/DDBJ whole genome shotgun (WGS) entry which is preliminary data.</text>
</comment>
<evidence type="ECO:0000256" key="1">
    <source>
        <dbReference type="ARBA" id="ARBA00004786"/>
    </source>
</evidence>
<dbReference type="InterPro" id="IPR016162">
    <property type="entry name" value="Ald_DH_N"/>
</dbReference>
<dbReference type="PIRSF" id="PIRSF000197">
    <property type="entry name" value="Bifunct_PutA"/>
    <property type="match status" value="1"/>
</dbReference>
<dbReference type="GO" id="GO:0003842">
    <property type="term" value="F:L-glutamate gamma-semialdehyde dehydrogenase activity"/>
    <property type="evidence" value="ECO:0007669"/>
    <property type="project" value="UniProtKB-EC"/>
</dbReference>
<dbReference type="InterPro" id="IPR002872">
    <property type="entry name" value="Proline_DH_dom"/>
</dbReference>
<sequence>MTTLHEPAATDHDALAEQSVALVRQWLAEAETYPVDGSAKQLAGVLADPAGLDFAVGFVDGVVRPEDLAVAARKLRAIAPNAPGFLPAALRGLVRLGGGMAPVLPGVVVPIARRVLRDMVGHLIVDATDSKLGPAIAKIKRDGVRLNVNLLGEAVLGENEASRRLDGTLRLLARNDVDYVSIKVSSTVHPHSPWAFDHAVDDIVEKLRPLFRRAAESSPKKFINLDMEEYKDLDLTIAVFTKLLDEPEFTDLEAGIVLQAYLPDALAAMQHLQEWSAARRARGGADIKVRLVKGANLPMEQVEASVHGWPLATWHTKQDSDTNYKRVLDWALTPERIANVRIGVAGHNLFDVAHAWLLAGERGVRDGIEFEMLLGMAQGQAEAVRRTVGSLLLYTPVVHPQEFDVAIAYLIRRLEEGASQENFMSAVFSLASSPELFAREESRFRDSLAPLALPGGLDAPAPHRVADRYAAVERPRPGHFENTPDSDPSVAAVREWGAAITARIPDSTLGVRAVQEARVDSADRLTAVLERVRAAGAEWGSWSGAARAAVLHAVGDALEANRAALIEVMASETGKTIDQADPEVSEAIDFAHFYATLAEQLDQVDGAAFTPAALTLVAPPWNFPVAIPAGSTLAALAAGSAVVLKPAPPAERSGAVLASIMSTAFDATGAPADVLAFLQVSENDLGQQLVASPLVDRVVLTGAYETAELFRSFRPDLPLLAETSGKNAVIVTPSADLDLAVKDVVASAFGHAGQKCSAASLVVLVGSVAKSRRFRSQLLDAVSSLTVGYPSDPTTQMGPVIEPAAGKLLDGLTKLGAGETWAVTPKQLDESGKLWSPGVRDGVQRGSAFHRTEYFGPILGIMTADTLEQAIDIVNEVDYGLTSGLHSLDAGEIGTWLSRIQAGNLYVNRGITGAIVRRQPFGGWKKSAVGAGTKAGGVNYLFGLGSWSPATATAGSAPSQPVTAFLRAAGSSSESLDRAVASDEHAWATLFGTAQDVSALTAERNIARYLPFRGVHVRLASDDVDALVRVVAAALRAGTTVDVSTATTLPDTVASAVRALPVVRSLRQAQSDEAFAASVVDGPSTRVRLIDGDASALYTAVGGRPDVAVYAEPVTEAGRIELLPFLREQAVSITAHRFGTPNHLWRAIGDVRVG</sequence>
<dbReference type="SUPFAM" id="SSF53720">
    <property type="entry name" value="ALDH-like"/>
    <property type="match status" value="1"/>
</dbReference>
<reference evidence="11" key="1">
    <citation type="submission" date="2021-05" db="EMBL/GenBank/DDBJ databases">
        <title>Novel Bacillus species.</title>
        <authorList>
            <person name="Liu G."/>
        </authorList>
    </citation>
    <scope>NUCLEOTIDE SEQUENCE</scope>
    <source>
        <strain evidence="11">FJAT-50051</strain>
    </source>
</reference>
<evidence type="ECO:0000259" key="10">
    <source>
        <dbReference type="Pfam" id="PF01619"/>
    </source>
</evidence>
<evidence type="ECO:0000256" key="5">
    <source>
        <dbReference type="ARBA" id="ARBA00048142"/>
    </source>
</evidence>
<comment type="pathway">
    <text evidence="1">Amino-acid degradation; L-proline degradation into L-glutamate; L-glutamate from L-proline: step 2/2.</text>
</comment>
<evidence type="ECO:0000256" key="6">
    <source>
        <dbReference type="PIRSR" id="PIRSR000197-1"/>
    </source>
</evidence>
<keyword evidence="4" id="KW-0520">NAD</keyword>
<dbReference type="Pfam" id="PF01619">
    <property type="entry name" value="Pro_dh"/>
    <property type="match status" value="1"/>
</dbReference>
<dbReference type="InterPro" id="IPR029041">
    <property type="entry name" value="FAD-linked_oxidoreductase-like"/>
</dbReference>
<dbReference type="Pfam" id="PF00171">
    <property type="entry name" value="Aldedh"/>
    <property type="match status" value="1"/>
</dbReference>
<evidence type="ECO:0000256" key="7">
    <source>
        <dbReference type="PROSITE-ProRule" id="PRU10007"/>
    </source>
</evidence>
<dbReference type="EMBL" id="JAGYPE010000003">
    <property type="protein sequence ID" value="MBS4183731.1"/>
    <property type="molecule type" value="Genomic_DNA"/>
</dbReference>
<dbReference type="InterPro" id="IPR029510">
    <property type="entry name" value="Ald_DH_CS_GLU"/>
</dbReference>
<dbReference type="InterPro" id="IPR015590">
    <property type="entry name" value="Aldehyde_DH_dom"/>
</dbReference>
<dbReference type="InterPro" id="IPR025703">
    <property type="entry name" value="Bifunct_PutA"/>
</dbReference>
<accession>A0A942T205</accession>
<dbReference type="GO" id="GO:0010133">
    <property type="term" value="P:L-proline catabolic process to L-glutamate"/>
    <property type="evidence" value="ECO:0007669"/>
    <property type="project" value="InterPro"/>
</dbReference>
<dbReference type="GO" id="GO:0004657">
    <property type="term" value="F:proline dehydrogenase activity"/>
    <property type="evidence" value="ECO:0007669"/>
    <property type="project" value="InterPro"/>
</dbReference>
<evidence type="ECO:0000259" key="9">
    <source>
        <dbReference type="Pfam" id="PF00171"/>
    </source>
</evidence>
<evidence type="ECO:0000256" key="2">
    <source>
        <dbReference type="ARBA" id="ARBA00012884"/>
    </source>
</evidence>
<dbReference type="Gene3D" id="3.40.605.10">
    <property type="entry name" value="Aldehyde Dehydrogenase, Chain A, domain 1"/>
    <property type="match status" value="1"/>
</dbReference>
<evidence type="ECO:0000256" key="3">
    <source>
        <dbReference type="ARBA" id="ARBA00023002"/>
    </source>
</evidence>
<dbReference type="SUPFAM" id="SSF51730">
    <property type="entry name" value="FAD-linked oxidoreductase"/>
    <property type="match status" value="1"/>
</dbReference>
<dbReference type="GO" id="GO:0009898">
    <property type="term" value="C:cytoplasmic side of plasma membrane"/>
    <property type="evidence" value="ECO:0007669"/>
    <property type="project" value="TreeGrafter"/>
</dbReference>
<dbReference type="InterPro" id="IPR050485">
    <property type="entry name" value="Proline_metab_enzyme"/>
</dbReference>
<evidence type="ECO:0000256" key="8">
    <source>
        <dbReference type="RuleBase" id="RU003345"/>
    </source>
</evidence>
<dbReference type="InterPro" id="IPR016163">
    <property type="entry name" value="Ald_DH_C"/>
</dbReference>
<protein>
    <recommendedName>
        <fullName evidence="2">L-glutamate gamma-semialdehyde dehydrogenase</fullName>
        <ecNumber evidence="2">1.2.1.88</ecNumber>
    </recommendedName>
</protein>
<evidence type="ECO:0000256" key="4">
    <source>
        <dbReference type="ARBA" id="ARBA00023027"/>
    </source>
</evidence>
<feature type="active site" evidence="6">
    <location>
        <position position="756"/>
    </location>
</feature>
<comment type="similarity">
    <text evidence="8">Belongs to the aldehyde dehydrogenase family.</text>
</comment>
<feature type="domain" description="Aldehyde dehydrogenase" evidence="9">
    <location>
        <begin position="520"/>
        <end position="935"/>
    </location>
</feature>
<dbReference type="PANTHER" id="PTHR42862">
    <property type="entry name" value="DELTA-1-PYRROLINE-5-CARBOXYLATE DEHYDROGENASE 1, ISOFORM A-RELATED"/>
    <property type="match status" value="1"/>
</dbReference>
<keyword evidence="3 8" id="KW-0560">Oxidoreductase</keyword>
<dbReference type="FunFam" id="3.40.309.10:FF:000005">
    <property type="entry name" value="1-pyrroline-5-carboxylate dehydrogenase 1"/>
    <property type="match status" value="1"/>
</dbReference>
<gene>
    <name evidence="11" type="ORF">KHB02_20270</name>
</gene>
<comment type="catalytic activity">
    <reaction evidence="5">
        <text>L-glutamate 5-semialdehyde + NAD(+) + H2O = L-glutamate + NADH + 2 H(+)</text>
        <dbReference type="Rhea" id="RHEA:30235"/>
        <dbReference type="ChEBI" id="CHEBI:15377"/>
        <dbReference type="ChEBI" id="CHEBI:15378"/>
        <dbReference type="ChEBI" id="CHEBI:29985"/>
        <dbReference type="ChEBI" id="CHEBI:57540"/>
        <dbReference type="ChEBI" id="CHEBI:57945"/>
        <dbReference type="ChEBI" id="CHEBI:58066"/>
        <dbReference type="EC" id="1.2.1.88"/>
    </reaction>
</comment>
<feature type="domain" description="Proline dehydrogenase" evidence="10">
    <location>
        <begin position="135"/>
        <end position="425"/>
    </location>
</feature>
<dbReference type="PROSITE" id="PS00070">
    <property type="entry name" value="ALDEHYDE_DEHYDR_CYS"/>
    <property type="match status" value="1"/>
</dbReference>
<dbReference type="InterPro" id="IPR016160">
    <property type="entry name" value="Ald_DH_CS_CYS"/>
</dbReference>
<dbReference type="AlphaFoldDB" id="A0A942T205"/>
<dbReference type="Gene3D" id="3.20.20.220">
    <property type="match status" value="1"/>
</dbReference>
<dbReference type="PANTHER" id="PTHR42862:SF1">
    <property type="entry name" value="DELTA-1-PYRROLINE-5-CARBOXYLATE DEHYDROGENASE 2, ISOFORM A-RELATED"/>
    <property type="match status" value="1"/>
</dbReference>
<dbReference type="EC" id="1.2.1.88" evidence="2"/>
<organism evidence="11">
    <name type="scientific">Neobacillus citreus</name>
    <dbReference type="NCBI Taxonomy" id="2833578"/>
    <lineage>
        <taxon>Bacteria</taxon>
        <taxon>Bacillati</taxon>
        <taxon>Bacillota</taxon>
        <taxon>Bacilli</taxon>
        <taxon>Bacillales</taxon>
        <taxon>Bacillaceae</taxon>
        <taxon>Neobacillus</taxon>
    </lineage>
</organism>
<name>A0A942T205_9BACI</name>